<dbReference type="PIRSF" id="PIRSF006060">
    <property type="entry name" value="AA_transporter"/>
    <property type="match status" value="1"/>
</dbReference>
<dbReference type="PANTHER" id="PTHR42770:SF18">
    <property type="entry name" value="ARGININE_AGMATINE ANTIPORTER"/>
    <property type="match status" value="1"/>
</dbReference>
<evidence type="ECO:0000256" key="4">
    <source>
        <dbReference type="ARBA" id="ARBA00022989"/>
    </source>
</evidence>
<evidence type="ECO:0000313" key="8">
    <source>
        <dbReference type="Proteomes" id="UP000242367"/>
    </source>
</evidence>
<reference evidence="7 8" key="1">
    <citation type="journal article" date="2017" name="Chemistry">
        <title>Isolation, Biosynthesis and Chemical Modifications of Rubterolones A-F: Rare Tropolone Alkaloids from Actinomadura sp. 5-2.</title>
        <authorList>
            <person name="Guo H."/>
            <person name="Benndorf R."/>
            <person name="Leichnitz D."/>
            <person name="Klassen J.L."/>
            <person name="Vollmers J."/>
            <person name="Gorls H."/>
            <person name="Steinacker M."/>
            <person name="Weigel C."/>
            <person name="Dahse H.M."/>
            <person name="Kaster A.K."/>
            <person name="de Beer Z.W."/>
            <person name="Poulsen M."/>
            <person name="Beemelmanns C."/>
        </authorList>
    </citation>
    <scope>NUCLEOTIDE SEQUENCE [LARGE SCALE GENOMIC DNA]</scope>
    <source>
        <strain evidence="7 8">5-2</strain>
    </source>
</reference>
<evidence type="ECO:0000313" key="7">
    <source>
        <dbReference type="EMBL" id="POM22311.1"/>
    </source>
</evidence>
<dbReference type="Gene3D" id="1.20.1740.10">
    <property type="entry name" value="Amino acid/polyamine transporter I"/>
    <property type="match status" value="1"/>
</dbReference>
<dbReference type="Pfam" id="PF13520">
    <property type="entry name" value="AA_permease_2"/>
    <property type="match status" value="1"/>
</dbReference>
<feature type="transmembrane region" description="Helical" evidence="6">
    <location>
        <begin position="51"/>
        <end position="73"/>
    </location>
</feature>
<dbReference type="GO" id="GO:0022857">
    <property type="term" value="F:transmembrane transporter activity"/>
    <property type="evidence" value="ECO:0007669"/>
    <property type="project" value="InterPro"/>
</dbReference>
<keyword evidence="5 6" id="KW-0472">Membrane</keyword>
<protein>
    <submittedName>
        <fullName evidence="7">Arginine/agmatine antiporter</fullName>
    </submittedName>
</protein>
<proteinExistence type="predicted"/>
<evidence type="ECO:0000256" key="3">
    <source>
        <dbReference type="ARBA" id="ARBA00022692"/>
    </source>
</evidence>
<feature type="transmembrane region" description="Helical" evidence="6">
    <location>
        <begin position="25"/>
        <end position="45"/>
    </location>
</feature>
<dbReference type="EMBL" id="MTBP01000006">
    <property type="protein sequence ID" value="POM22311.1"/>
    <property type="molecule type" value="Genomic_DNA"/>
</dbReference>
<feature type="transmembrane region" description="Helical" evidence="6">
    <location>
        <begin position="202"/>
        <end position="223"/>
    </location>
</feature>
<evidence type="ECO:0000256" key="6">
    <source>
        <dbReference type="SAM" id="Phobius"/>
    </source>
</evidence>
<name>A0A2P4UB87_9ACTN</name>
<feature type="transmembrane region" description="Helical" evidence="6">
    <location>
        <begin position="424"/>
        <end position="442"/>
    </location>
</feature>
<keyword evidence="3 6" id="KW-0812">Transmembrane</keyword>
<accession>A0A2P4UB87</accession>
<dbReference type="PANTHER" id="PTHR42770">
    <property type="entry name" value="AMINO ACID TRANSPORTER-RELATED"/>
    <property type="match status" value="1"/>
</dbReference>
<dbReference type="AlphaFoldDB" id="A0A2P4UB87"/>
<dbReference type="Proteomes" id="UP000242367">
    <property type="component" value="Unassembled WGS sequence"/>
</dbReference>
<evidence type="ECO:0000256" key="2">
    <source>
        <dbReference type="ARBA" id="ARBA00022475"/>
    </source>
</evidence>
<sequence length="459" mass="46584">MGEPGTSAVEAVGAPPGARLGLPQATALVVGNVVGTGIFLLPASLAAVGTISLPVLAVTTAGAMAVAVVLGRLGARIPAGGGPYAYARDAFGEFAGFWTAWSFWLTAWAGNAGAAVAWVGYVDYFLGWHGTTAGVVLGLAGIWAAAAVNLTGVRSMGRFQLATTVLKFLPLVLVAVAGLFFLDAANFGPLVEGGGSAWDAAWLAAGLILFAYSGMESVAIVAERLADPARDVGRASVLGVAACGALYLLVTVAVFGTVPHDRLAHSTAPFADAVEAMAGGGLGGELWGGVLAACAIVAGLGVLNGWTLLVAEMPLAAARDGMFPRAFARLTPRGVPAVGVVTGAALTSLMLVFAYASENAFATILLFASFTSALPYFFSAAAQLLWLRTRGRSAHRRRAFADAAVAVAALLFATAMVYGAGERAVMLGVLALLAGVPVYIRAKARRGEYGPRETAVQGS</sequence>
<feature type="transmembrane region" description="Helical" evidence="6">
    <location>
        <begin position="94"/>
        <end position="121"/>
    </location>
</feature>
<dbReference type="RefSeq" id="WP_103566770.1">
    <property type="nucleotide sequence ID" value="NZ_MTBP01000006.1"/>
</dbReference>
<dbReference type="GO" id="GO:0005886">
    <property type="term" value="C:plasma membrane"/>
    <property type="evidence" value="ECO:0007669"/>
    <property type="project" value="UniProtKB-SubCell"/>
</dbReference>
<organism evidence="7 8">
    <name type="scientific">Actinomadura rubteroloni</name>
    <dbReference type="NCBI Taxonomy" id="1926885"/>
    <lineage>
        <taxon>Bacteria</taxon>
        <taxon>Bacillati</taxon>
        <taxon>Actinomycetota</taxon>
        <taxon>Actinomycetes</taxon>
        <taxon>Streptosporangiales</taxon>
        <taxon>Thermomonosporaceae</taxon>
        <taxon>Actinomadura</taxon>
    </lineage>
</organism>
<feature type="transmembrane region" description="Helical" evidence="6">
    <location>
        <begin position="235"/>
        <end position="256"/>
    </location>
</feature>
<feature type="transmembrane region" description="Helical" evidence="6">
    <location>
        <begin position="165"/>
        <end position="182"/>
    </location>
</feature>
<keyword evidence="2" id="KW-1003">Cell membrane</keyword>
<keyword evidence="4 6" id="KW-1133">Transmembrane helix</keyword>
<evidence type="ECO:0000256" key="1">
    <source>
        <dbReference type="ARBA" id="ARBA00004651"/>
    </source>
</evidence>
<dbReference type="InterPro" id="IPR050367">
    <property type="entry name" value="APC_superfamily"/>
</dbReference>
<gene>
    <name evidence="7" type="primary">adiC</name>
    <name evidence="7" type="ORF">BTM25_57230</name>
</gene>
<evidence type="ECO:0000256" key="5">
    <source>
        <dbReference type="ARBA" id="ARBA00023136"/>
    </source>
</evidence>
<feature type="transmembrane region" description="Helical" evidence="6">
    <location>
        <begin position="399"/>
        <end position="418"/>
    </location>
</feature>
<dbReference type="InterPro" id="IPR002293">
    <property type="entry name" value="AA/rel_permease1"/>
</dbReference>
<comment type="caution">
    <text evidence="7">The sequence shown here is derived from an EMBL/GenBank/DDBJ whole genome shotgun (WGS) entry which is preliminary data.</text>
</comment>
<feature type="transmembrane region" description="Helical" evidence="6">
    <location>
        <begin position="286"/>
        <end position="313"/>
    </location>
</feature>
<feature type="transmembrane region" description="Helical" evidence="6">
    <location>
        <begin position="334"/>
        <end position="355"/>
    </location>
</feature>
<comment type="subcellular location">
    <subcellularLocation>
        <location evidence="1">Cell membrane</location>
        <topology evidence="1">Multi-pass membrane protein</topology>
    </subcellularLocation>
</comment>
<feature type="transmembrane region" description="Helical" evidence="6">
    <location>
        <begin position="361"/>
        <end position="387"/>
    </location>
</feature>
<keyword evidence="8" id="KW-1185">Reference proteome</keyword>
<feature type="transmembrane region" description="Helical" evidence="6">
    <location>
        <begin position="133"/>
        <end position="153"/>
    </location>
</feature>